<keyword evidence="1" id="KW-0472">Membrane</keyword>
<evidence type="ECO:0000313" key="2">
    <source>
        <dbReference type="EMBL" id="KRZ03974.1"/>
    </source>
</evidence>
<evidence type="ECO:0000313" key="3">
    <source>
        <dbReference type="Proteomes" id="UP000055024"/>
    </source>
</evidence>
<sequence>MMLCMRKRAKRLKREIESTGALCCDLFFVIWYLKAKFATAVSSLDDYCIQYIPTIASAIVQTFIYFFCITCG</sequence>
<dbReference type="AlphaFoldDB" id="A0A0V1H0L0"/>
<accession>A0A0V1H0L0</accession>
<feature type="transmembrane region" description="Helical" evidence="1">
    <location>
        <begin position="51"/>
        <end position="71"/>
    </location>
</feature>
<comment type="caution">
    <text evidence="2">The sequence shown here is derived from an EMBL/GenBank/DDBJ whole genome shotgun (WGS) entry which is preliminary data.</text>
</comment>
<gene>
    <name evidence="2" type="ORF">T11_11357</name>
</gene>
<proteinExistence type="predicted"/>
<name>A0A0V1H0L0_9BILA</name>
<evidence type="ECO:0000256" key="1">
    <source>
        <dbReference type="SAM" id="Phobius"/>
    </source>
</evidence>
<dbReference type="Proteomes" id="UP000055024">
    <property type="component" value="Unassembled WGS sequence"/>
</dbReference>
<dbReference type="EMBL" id="JYDP01000176">
    <property type="protein sequence ID" value="KRZ03974.1"/>
    <property type="molecule type" value="Genomic_DNA"/>
</dbReference>
<protein>
    <submittedName>
        <fullName evidence="2">Uncharacterized protein</fullName>
    </submittedName>
</protein>
<organism evidence="2 3">
    <name type="scientific">Trichinella zimbabwensis</name>
    <dbReference type="NCBI Taxonomy" id="268475"/>
    <lineage>
        <taxon>Eukaryota</taxon>
        <taxon>Metazoa</taxon>
        <taxon>Ecdysozoa</taxon>
        <taxon>Nematoda</taxon>
        <taxon>Enoplea</taxon>
        <taxon>Dorylaimia</taxon>
        <taxon>Trichinellida</taxon>
        <taxon>Trichinellidae</taxon>
        <taxon>Trichinella</taxon>
    </lineage>
</organism>
<keyword evidence="1" id="KW-0812">Transmembrane</keyword>
<keyword evidence="1" id="KW-1133">Transmembrane helix</keyword>
<keyword evidence="3" id="KW-1185">Reference proteome</keyword>
<reference evidence="2 3" key="1">
    <citation type="submission" date="2015-01" db="EMBL/GenBank/DDBJ databases">
        <title>Evolution of Trichinella species and genotypes.</title>
        <authorList>
            <person name="Korhonen P.K."/>
            <person name="Edoardo P."/>
            <person name="Giuseppe L.R."/>
            <person name="Gasser R.B."/>
        </authorList>
    </citation>
    <scope>NUCLEOTIDE SEQUENCE [LARGE SCALE GENOMIC DNA]</scope>
    <source>
        <strain evidence="2">ISS1029</strain>
    </source>
</reference>
<dbReference type="OrthoDB" id="10412959at2759"/>